<evidence type="ECO:0000313" key="3">
    <source>
        <dbReference type="Proteomes" id="UP000808337"/>
    </source>
</evidence>
<comment type="caution">
    <text evidence="2">The sequence shown here is derived from an EMBL/GenBank/DDBJ whole genome shotgun (WGS) entry which is preliminary data.</text>
</comment>
<feature type="transmembrane region" description="Helical" evidence="1">
    <location>
        <begin position="68"/>
        <end position="86"/>
    </location>
</feature>
<reference evidence="2 3" key="1">
    <citation type="submission" date="2020-10" db="EMBL/GenBank/DDBJ databases">
        <title>Connecting structure to function with the recovery of over 1000 high-quality activated sludge metagenome-assembled genomes encoding full-length rRNA genes using long-read sequencing.</title>
        <authorList>
            <person name="Singleton C.M."/>
            <person name="Petriglieri F."/>
            <person name="Kristensen J.M."/>
            <person name="Kirkegaard R.H."/>
            <person name="Michaelsen T.Y."/>
            <person name="Andersen M.H."/>
            <person name="Karst S.M."/>
            <person name="Dueholm M.S."/>
            <person name="Nielsen P.H."/>
            <person name="Albertsen M."/>
        </authorList>
    </citation>
    <scope>NUCLEOTIDE SEQUENCE [LARGE SCALE GENOMIC DNA]</scope>
    <source>
        <strain evidence="2">Ribe_18-Q3-R11-54_MAXAC.273</strain>
    </source>
</reference>
<dbReference type="Proteomes" id="UP000808337">
    <property type="component" value="Unassembled WGS sequence"/>
</dbReference>
<sequence length="93" mass="10517">MYTKYSFRVAMLLILLLVVMITVSIVWSTPKTGGLMMPPILFMIIAGSITGSYFAFKSFKERTDYRKIIGDVINFGMVSLVISLFFSKMIDIS</sequence>
<proteinExistence type="predicted"/>
<evidence type="ECO:0000313" key="2">
    <source>
        <dbReference type="EMBL" id="MBK9982351.1"/>
    </source>
</evidence>
<keyword evidence="1" id="KW-0472">Membrane</keyword>
<organism evidence="2 3">
    <name type="scientific">Candidatus Opimibacter skivensis</name>
    <dbReference type="NCBI Taxonomy" id="2982028"/>
    <lineage>
        <taxon>Bacteria</taxon>
        <taxon>Pseudomonadati</taxon>
        <taxon>Bacteroidota</taxon>
        <taxon>Saprospiria</taxon>
        <taxon>Saprospirales</taxon>
        <taxon>Saprospiraceae</taxon>
        <taxon>Candidatus Opimibacter</taxon>
    </lineage>
</organism>
<feature type="transmembrane region" description="Helical" evidence="1">
    <location>
        <begin position="7"/>
        <end position="29"/>
    </location>
</feature>
<protein>
    <submittedName>
        <fullName evidence="2">Uncharacterized protein</fullName>
    </submittedName>
</protein>
<accession>A0A9D7SU61</accession>
<name>A0A9D7SU61_9BACT</name>
<dbReference type="EMBL" id="JADKGY010000006">
    <property type="protein sequence ID" value="MBK9982351.1"/>
    <property type="molecule type" value="Genomic_DNA"/>
</dbReference>
<keyword evidence="1" id="KW-0812">Transmembrane</keyword>
<keyword evidence="1" id="KW-1133">Transmembrane helix</keyword>
<evidence type="ECO:0000256" key="1">
    <source>
        <dbReference type="SAM" id="Phobius"/>
    </source>
</evidence>
<feature type="transmembrane region" description="Helical" evidence="1">
    <location>
        <begin position="35"/>
        <end position="56"/>
    </location>
</feature>
<dbReference type="AlphaFoldDB" id="A0A9D7SU61"/>
<gene>
    <name evidence="2" type="ORF">IPP15_07995</name>
</gene>